<proteinExistence type="predicted"/>
<name>A0A1B8P733_HALEL</name>
<organism evidence="2 3">
    <name type="scientific">Halomonas elongata</name>
    <dbReference type="NCBI Taxonomy" id="2746"/>
    <lineage>
        <taxon>Bacteria</taxon>
        <taxon>Pseudomonadati</taxon>
        <taxon>Pseudomonadota</taxon>
        <taxon>Gammaproteobacteria</taxon>
        <taxon>Oceanospirillales</taxon>
        <taxon>Halomonadaceae</taxon>
        <taxon>Halomonas</taxon>
    </lineage>
</organism>
<evidence type="ECO:0000313" key="2">
    <source>
        <dbReference type="EMBL" id="OBX38094.1"/>
    </source>
</evidence>
<gene>
    <name evidence="2" type="ORF">A8U91_02480</name>
</gene>
<dbReference type="EMBL" id="MAJD01000001">
    <property type="protein sequence ID" value="OBX38094.1"/>
    <property type="molecule type" value="Genomic_DNA"/>
</dbReference>
<comment type="caution">
    <text evidence="2">The sequence shown here is derived from an EMBL/GenBank/DDBJ whole genome shotgun (WGS) entry which is preliminary data.</text>
</comment>
<feature type="region of interest" description="Disordered" evidence="1">
    <location>
        <begin position="1"/>
        <end position="20"/>
    </location>
</feature>
<dbReference type="Proteomes" id="UP000092504">
    <property type="component" value="Unassembled WGS sequence"/>
</dbReference>
<reference evidence="2 3" key="1">
    <citation type="submission" date="2016-06" db="EMBL/GenBank/DDBJ databases">
        <title>Genome sequence of halotolerant plant growth promoting strain of Halomonas elongata HEK1 isolated from salterns of Rann of Kutch, Gujarat, India.</title>
        <authorList>
            <person name="Gaba S."/>
            <person name="Singh R.N."/>
            <person name="Abrol S."/>
            <person name="Kaushik R."/>
            <person name="Saxena A.K."/>
        </authorList>
    </citation>
    <scope>NUCLEOTIDE SEQUENCE [LARGE SCALE GENOMIC DNA]</scope>
    <source>
        <strain evidence="2 3">HEK1</strain>
    </source>
</reference>
<accession>A0A1B8P733</accession>
<protein>
    <submittedName>
        <fullName evidence="2">Uncharacterized protein</fullName>
    </submittedName>
</protein>
<evidence type="ECO:0000256" key="1">
    <source>
        <dbReference type="SAM" id="MobiDB-lite"/>
    </source>
</evidence>
<sequence length="93" mass="10453">MSKQHREPPLSSAATGGAIGEPLKHRTDYLWVRGCELELSTRHKIPIGGGSLLMFSVWFAYQPAEVPHAWVVTAMFLVEVIILEFFETMFGFS</sequence>
<evidence type="ECO:0000313" key="3">
    <source>
        <dbReference type="Proteomes" id="UP000092504"/>
    </source>
</evidence>
<dbReference type="AlphaFoldDB" id="A0A1B8P733"/>